<dbReference type="Proteomes" id="UP000837803">
    <property type="component" value="Unassembled WGS sequence"/>
</dbReference>
<dbReference type="PANTHER" id="PTHR36452">
    <property type="entry name" value="CHROMOSOME 12, WHOLE GENOME SHOTGUN SEQUENCE"/>
    <property type="match status" value="1"/>
</dbReference>
<proteinExistence type="predicted"/>
<dbReference type="PIRSF" id="PIRSF028451">
    <property type="entry name" value="UCP028451"/>
    <property type="match status" value="1"/>
</dbReference>
<accession>A0ABN8F4L9</accession>
<name>A0ABN8F4L9_9BACT</name>
<dbReference type="NCBIfam" id="TIGR02453">
    <property type="entry name" value="TIGR02453 family protein"/>
    <property type="match status" value="1"/>
</dbReference>
<evidence type="ECO:0000313" key="2">
    <source>
        <dbReference type="Proteomes" id="UP000837803"/>
    </source>
</evidence>
<evidence type="ECO:0000313" key="1">
    <source>
        <dbReference type="EMBL" id="CAH0998839.1"/>
    </source>
</evidence>
<organism evidence="1 2">
    <name type="scientific">Neolewinella maritima</name>
    <dbReference type="NCBI Taxonomy" id="1383882"/>
    <lineage>
        <taxon>Bacteria</taxon>
        <taxon>Pseudomonadati</taxon>
        <taxon>Bacteroidota</taxon>
        <taxon>Saprospiria</taxon>
        <taxon>Saprospirales</taxon>
        <taxon>Lewinellaceae</taxon>
        <taxon>Neolewinella</taxon>
    </lineage>
</organism>
<dbReference type="PANTHER" id="PTHR36452:SF1">
    <property type="entry name" value="DUF2461 DOMAIN-CONTAINING PROTEIN"/>
    <property type="match status" value="1"/>
</dbReference>
<dbReference type="Pfam" id="PF09365">
    <property type="entry name" value="DUF2461"/>
    <property type="match status" value="1"/>
</dbReference>
<dbReference type="RefSeq" id="WP_238749060.1">
    <property type="nucleotide sequence ID" value="NZ_CAKLPZ010000001.1"/>
</dbReference>
<dbReference type="InterPro" id="IPR012808">
    <property type="entry name" value="CHP02453"/>
</dbReference>
<dbReference type="EMBL" id="CAKLPZ010000001">
    <property type="protein sequence ID" value="CAH0998839.1"/>
    <property type="molecule type" value="Genomic_DNA"/>
</dbReference>
<protein>
    <recommendedName>
        <fullName evidence="3">DUF2461 domain-containing protein</fullName>
    </recommendedName>
</protein>
<keyword evidence="2" id="KW-1185">Reference proteome</keyword>
<gene>
    <name evidence="1" type="ORF">LEM8419_00154</name>
</gene>
<dbReference type="InterPro" id="IPR015996">
    <property type="entry name" value="UCP028451"/>
</dbReference>
<evidence type="ECO:0008006" key="3">
    <source>
        <dbReference type="Google" id="ProtNLM"/>
    </source>
</evidence>
<reference evidence="1" key="1">
    <citation type="submission" date="2021-12" db="EMBL/GenBank/DDBJ databases">
        <authorList>
            <person name="Rodrigo-Torres L."/>
            <person name="Arahal R. D."/>
            <person name="Lucena T."/>
        </authorList>
    </citation>
    <scope>NUCLEOTIDE SEQUENCE</scope>
    <source>
        <strain evidence="1">CECT 8419</strain>
    </source>
</reference>
<comment type="caution">
    <text evidence="1">The sequence shown here is derived from an EMBL/GenBank/DDBJ whole genome shotgun (WGS) entry which is preliminary data.</text>
</comment>
<sequence>MNKKRRIYHFLGDLAANNSKAWMDTHRDAYQEAKDIWLAEIQAILDRLATHDPTYATIAPKDTILRINNNRKFHPDRPVYKDNFGFSPGSSGEEPMIYVHVSPKHSFIAGGLRNPGPQLLKSLREAIDYDGERLLDILNERSFRDFFGPLSEDPNKLKTSPQGYAADHPHIELLRRKDFTVMRDVSRKEVTSDHFVDLVERAYLELQPFNAYLRQALTV</sequence>